<gene>
    <name evidence="1" type="ORF">LR48_Vigan02g135200</name>
</gene>
<organism evidence="1 2">
    <name type="scientific">Phaseolus angularis</name>
    <name type="common">Azuki bean</name>
    <name type="synonym">Vigna angularis</name>
    <dbReference type="NCBI Taxonomy" id="3914"/>
    <lineage>
        <taxon>Eukaryota</taxon>
        <taxon>Viridiplantae</taxon>
        <taxon>Streptophyta</taxon>
        <taxon>Embryophyta</taxon>
        <taxon>Tracheophyta</taxon>
        <taxon>Spermatophyta</taxon>
        <taxon>Magnoliopsida</taxon>
        <taxon>eudicotyledons</taxon>
        <taxon>Gunneridae</taxon>
        <taxon>Pentapetalae</taxon>
        <taxon>rosids</taxon>
        <taxon>fabids</taxon>
        <taxon>Fabales</taxon>
        <taxon>Fabaceae</taxon>
        <taxon>Papilionoideae</taxon>
        <taxon>50 kb inversion clade</taxon>
        <taxon>NPAAA clade</taxon>
        <taxon>indigoferoid/millettioid clade</taxon>
        <taxon>Phaseoleae</taxon>
        <taxon>Vigna</taxon>
    </lineage>
</organism>
<dbReference type="EMBL" id="CM003372">
    <property type="protein sequence ID" value="KOM35202.1"/>
    <property type="molecule type" value="Genomic_DNA"/>
</dbReference>
<evidence type="ECO:0000313" key="2">
    <source>
        <dbReference type="Proteomes" id="UP000053144"/>
    </source>
</evidence>
<sequence length="192" mass="20392">MENLLGERDSLAFGGANIGMIGNQNRPRRRRIGRSRAWTNGHVGDLGEVGVEGDADDGRTRKFLRTRLEVIRPIDFVLHTQLMDAGPSHATIGPNSVLVLHTQLLDTGPSHAAIGPISVLVLHTQLLDTGPSHAAIGPISVLVLHTQLLDTGPSHAAIGPISVLVLHTQLLDTGPSHAAIGPQIRVVLHTPL</sequence>
<dbReference type="Proteomes" id="UP000053144">
    <property type="component" value="Chromosome 2"/>
</dbReference>
<proteinExistence type="predicted"/>
<reference evidence="2" key="1">
    <citation type="journal article" date="2015" name="Proc. Natl. Acad. Sci. U.S.A.">
        <title>Genome sequencing of adzuki bean (Vigna angularis) provides insight into high starch and low fat accumulation and domestication.</title>
        <authorList>
            <person name="Yang K."/>
            <person name="Tian Z."/>
            <person name="Chen C."/>
            <person name="Luo L."/>
            <person name="Zhao B."/>
            <person name="Wang Z."/>
            <person name="Yu L."/>
            <person name="Li Y."/>
            <person name="Sun Y."/>
            <person name="Li W."/>
            <person name="Chen Y."/>
            <person name="Li Y."/>
            <person name="Zhang Y."/>
            <person name="Ai D."/>
            <person name="Zhao J."/>
            <person name="Shang C."/>
            <person name="Ma Y."/>
            <person name="Wu B."/>
            <person name="Wang M."/>
            <person name="Gao L."/>
            <person name="Sun D."/>
            <person name="Zhang P."/>
            <person name="Guo F."/>
            <person name="Wang W."/>
            <person name="Li Y."/>
            <person name="Wang J."/>
            <person name="Varshney R.K."/>
            <person name="Wang J."/>
            <person name="Ling H.Q."/>
            <person name="Wan P."/>
        </authorList>
    </citation>
    <scope>NUCLEOTIDE SEQUENCE</scope>
    <source>
        <strain evidence="2">cv. Jingnong 6</strain>
    </source>
</reference>
<evidence type="ECO:0000313" key="1">
    <source>
        <dbReference type="EMBL" id="KOM35202.1"/>
    </source>
</evidence>
<accession>A0A0L9TXS5</accession>
<name>A0A0L9TXS5_PHAAN</name>
<protein>
    <submittedName>
        <fullName evidence="1">Uncharacterized protein</fullName>
    </submittedName>
</protein>
<dbReference type="AlphaFoldDB" id="A0A0L9TXS5"/>
<dbReference type="Gramene" id="KOM35202">
    <property type="protein sequence ID" value="KOM35202"/>
    <property type="gene ID" value="LR48_Vigan02g135200"/>
</dbReference>